<feature type="domain" description="G" evidence="2">
    <location>
        <begin position="61"/>
        <end position="134"/>
    </location>
</feature>
<protein>
    <recommendedName>
        <fullName evidence="2">G domain-containing protein</fullName>
    </recommendedName>
</protein>
<dbReference type="InterPro" id="IPR006073">
    <property type="entry name" value="GTP-bd"/>
</dbReference>
<evidence type="ECO:0000256" key="1">
    <source>
        <dbReference type="SAM" id="MobiDB-lite"/>
    </source>
</evidence>
<dbReference type="Pfam" id="PF01926">
    <property type="entry name" value="MMR_HSR1"/>
    <property type="match status" value="1"/>
</dbReference>
<evidence type="ECO:0000313" key="3">
    <source>
        <dbReference type="EMBL" id="KAF9461059.1"/>
    </source>
</evidence>
<name>A0A9P5Y1M9_9AGAR</name>
<dbReference type="Proteomes" id="UP000807353">
    <property type="component" value="Unassembled WGS sequence"/>
</dbReference>
<keyword evidence="4" id="KW-1185">Reference proteome</keyword>
<evidence type="ECO:0000259" key="2">
    <source>
        <dbReference type="Pfam" id="PF01926"/>
    </source>
</evidence>
<gene>
    <name evidence="3" type="ORF">BDZ94DRAFT_1221941</name>
</gene>
<dbReference type="EMBL" id="MU150289">
    <property type="protein sequence ID" value="KAF9461059.1"/>
    <property type="molecule type" value="Genomic_DNA"/>
</dbReference>
<evidence type="ECO:0000313" key="4">
    <source>
        <dbReference type="Proteomes" id="UP000807353"/>
    </source>
</evidence>
<reference evidence="3" key="1">
    <citation type="submission" date="2020-11" db="EMBL/GenBank/DDBJ databases">
        <authorList>
            <consortium name="DOE Joint Genome Institute"/>
            <person name="Ahrendt S."/>
            <person name="Riley R."/>
            <person name="Andreopoulos W."/>
            <person name="Labutti K."/>
            <person name="Pangilinan J."/>
            <person name="Ruiz-Duenas F.J."/>
            <person name="Barrasa J.M."/>
            <person name="Sanchez-Garcia M."/>
            <person name="Camarero S."/>
            <person name="Miyauchi S."/>
            <person name="Serrano A."/>
            <person name="Linde D."/>
            <person name="Babiker R."/>
            <person name="Drula E."/>
            <person name="Ayuso-Fernandez I."/>
            <person name="Pacheco R."/>
            <person name="Padilla G."/>
            <person name="Ferreira P."/>
            <person name="Barriuso J."/>
            <person name="Kellner H."/>
            <person name="Castanera R."/>
            <person name="Alfaro M."/>
            <person name="Ramirez L."/>
            <person name="Pisabarro A.G."/>
            <person name="Kuo A."/>
            <person name="Tritt A."/>
            <person name="Lipzen A."/>
            <person name="He G."/>
            <person name="Yan M."/>
            <person name="Ng V."/>
            <person name="Cullen D."/>
            <person name="Martin F."/>
            <person name="Rosso M.-N."/>
            <person name="Henrissat B."/>
            <person name="Hibbett D."/>
            <person name="Martinez A.T."/>
            <person name="Grigoriev I.V."/>
        </authorList>
    </citation>
    <scope>NUCLEOTIDE SEQUENCE</scope>
    <source>
        <strain evidence="3">CBS 247.69</strain>
    </source>
</reference>
<dbReference type="SUPFAM" id="SSF52540">
    <property type="entry name" value="P-loop containing nucleoside triphosphate hydrolases"/>
    <property type="match status" value="1"/>
</dbReference>
<comment type="caution">
    <text evidence="3">The sequence shown here is derived from an EMBL/GenBank/DDBJ whole genome shotgun (WGS) entry which is preliminary data.</text>
</comment>
<sequence>MHTRLQVGVIGGRHASTGRPSMKPLFGVFKLKHIVQQAQNILAQRQGLSGKDIIKDTDLVIAVIGAHGAGKSSIVSDLTGNDGAVQHNLQNFGDVGIKIVTFEGLERSDQRIVFIDTPGIDDTNKSEEEVLKKIEGFLPKKVRCTLAAILYLHKISENRVPTKYLTNIHRYKTLCGTEDLHKVHLVTTLWNEVEEPAGLQREMELKKGPWRAMIDHKASVYRYLCSAASAWAIVKTCIEMSNNHFDNRVGYDLADLGGKITEKGLLKDTGGDAQQLEALYGMRKAILKSIRAAVIRGEADDQWSNLRAQFDALHIQLCEVGDRLRKSPKLSSSFGPQLHHITSGPSSWGTK</sequence>
<dbReference type="AlphaFoldDB" id="A0A9P5Y1M9"/>
<organism evidence="3 4">
    <name type="scientific">Collybia nuda</name>
    <dbReference type="NCBI Taxonomy" id="64659"/>
    <lineage>
        <taxon>Eukaryota</taxon>
        <taxon>Fungi</taxon>
        <taxon>Dikarya</taxon>
        <taxon>Basidiomycota</taxon>
        <taxon>Agaricomycotina</taxon>
        <taxon>Agaricomycetes</taxon>
        <taxon>Agaricomycetidae</taxon>
        <taxon>Agaricales</taxon>
        <taxon>Tricholomatineae</taxon>
        <taxon>Clitocybaceae</taxon>
        <taxon>Collybia</taxon>
    </lineage>
</organism>
<proteinExistence type="predicted"/>
<dbReference type="GO" id="GO:0005525">
    <property type="term" value="F:GTP binding"/>
    <property type="evidence" value="ECO:0007669"/>
    <property type="project" value="InterPro"/>
</dbReference>
<feature type="region of interest" description="Disordered" evidence="1">
    <location>
        <begin position="329"/>
        <end position="351"/>
    </location>
</feature>
<dbReference type="Gene3D" id="3.40.50.300">
    <property type="entry name" value="P-loop containing nucleotide triphosphate hydrolases"/>
    <property type="match status" value="1"/>
</dbReference>
<dbReference type="InterPro" id="IPR027417">
    <property type="entry name" value="P-loop_NTPase"/>
</dbReference>
<accession>A0A9P5Y1M9</accession>
<dbReference type="OrthoDB" id="8954335at2759"/>